<dbReference type="EMBL" id="ML991773">
    <property type="protein sequence ID" value="KAF2239289.1"/>
    <property type="molecule type" value="Genomic_DNA"/>
</dbReference>
<dbReference type="GO" id="GO:0000981">
    <property type="term" value="F:DNA-binding transcription factor activity, RNA polymerase II-specific"/>
    <property type="evidence" value="ECO:0007669"/>
    <property type="project" value="InterPro"/>
</dbReference>
<evidence type="ECO:0000256" key="2">
    <source>
        <dbReference type="ARBA" id="ARBA00023015"/>
    </source>
</evidence>
<feature type="domain" description="Zn(2)-C6 fungal-type" evidence="7">
    <location>
        <begin position="14"/>
        <end position="46"/>
    </location>
</feature>
<evidence type="ECO:0000256" key="1">
    <source>
        <dbReference type="ARBA" id="ARBA00004123"/>
    </source>
</evidence>
<protein>
    <recommendedName>
        <fullName evidence="7">Zn(2)-C6 fungal-type domain-containing protein</fullName>
    </recommendedName>
</protein>
<dbReference type="PROSITE" id="PS50048">
    <property type="entry name" value="ZN2_CY6_FUNGAL_2"/>
    <property type="match status" value="1"/>
</dbReference>
<name>A0A6A6HN59_VIRVR</name>
<evidence type="ECO:0000256" key="4">
    <source>
        <dbReference type="ARBA" id="ARBA00023163"/>
    </source>
</evidence>
<feature type="region of interest" description="Disordered" evidence="6">
    <location>
        <begin position="78"/>
        <end position="110"/>
    </location>
</feature>
<evidence type="ECO:0000313" key="9">
    <source>
        <dbReference type="Proteomes" id="UP000800092"/>
    </source>
</evidence>
<accession>A0A6A6HN59</accession>
<keyword evidence="2" id="KW-0805">Transcription regulation</keyword>
<dbReference type="Proteomes" id="UP000800092">
    <property type="component" value="Unassembled WGS sequence"/>
</dbReference>
<dbReference type="Gene3D" id="4.10.240.10">
    <property type="entry name" value="Zn(2)-C6 fungal-type DNA-binding domain"/>
    <property type="match status" value="1"/>
</dbReference>
<sequence length="665" mass="74295">MEDASQASFPKRRSCARCIKAKVKCSVIQGRDICERCHRLNRDCEFGNVDLRRRRKTATRTERLEKRIEELAAQLAAQQNESLQPSNSTHTSSPEAAPAGMFTPPVSEDIDPATLGNAASSGEAFNQIYFLRKQQEAEGDVVDRGFITPTRAELLLEKYRTVKMPSFPFVIIPAGKTATDLRRESPFLFLAIMTVCLEDDIPLQGKIVDEIRSEISKRMILGDKRNLELLQGLLVHLGWYHYHFSPLGHQMYLLLNLARALIFELCLDRSPNANAEEQGILMEIKKKLALTHKVNEDDDVANGKRAVLGFYYVSSILCMCRKGLAMKFTPWLDECCRSLKERNQYPTDASIERFIKLRLLHQNISDTLLNDGQVECHSDSVLEMSQTAFQNELSTLEAGLPALSSVEQYALEVECLIIAVAIHEIALYTGQPSCAASIARTKSLSSLLRSSRALLNFCLRVPDDAIQHLSLATITMFWYAILVLAKVVLIPSAPGWDRETAKKEADLAGLGRAAKDKLTSVRLTQKQCPDSLDVWTYFCHVMRSMLIWNKKQEQPDKEDPVADGIRNASDALAIAKYNNDPCALVDQPTPPAAADCVTDPIGEEETARIAEVDTSPDMSQESWFQSPDEFLDDSLWQRVLDDFTLLPPAPFGGYPAGAFAPFGYP</sequence>
<dbReference type="CDD" id="cd00067">
    <property type="entry name" value="GAL4"/>
    <property type="match status" value="1"/>
</dbReference>
<dbReference type="GO" id="GO:0005634">
    <property type="term" value="C:nucleus"/>
    <property type="evidence" value="ECO:0007669"/>
    <property type="project" value="UniProtKB-SubCell"/>
</dbReference>
<feature type="compositionally biased region" description="Polar residues" evidence="6">
    <location>
        <begin position="85"/>
        <end position="94"/>
    </location>
</feature>
<dbReference type="AlphaFoldDB" id="A0A6A6HN59"/>
<dbReference type="GO" id="GO:0008270">
    <property type="term" value="F:zinc ion binding"/>
    <property type="evidence" value="ECO:0007669"/>
    <property type="project" value="InterPro"/>
</dbReference>
<dbReference type="PANTHER" id="PTHR31845">
    <property type="entry name" value="FINGER DOMAIN PROTEIN, PUTATIVE-RELATED"/>
    <property type="match status" value="1"/>
</dbReference>
<organism evidence="8 9">
    <name type="scientific">Viridothelium virens</name>
    <name type="common">Speckled blister lichen</name>
    <name type="synonym">Trypethelium virens</name>
    <dbReference type="NCBI Taxonomy" id="1048519"/>
    <lineage>
        <taxon>Eukaryota</taxon>
        <taxon>Fungi</taxon>
        <taxon>Dikarya</taxon>
        <taxon>Ascomycota</taxon>
        <taxon>Pezizomycotina</taxon>
        <taxon>Dothideomycetes</taxon>
        <taxon>Dothideomycetes incertae sedis</taxon>
        <taxon>Trypetheliales</taxon>
        <taxon>Trypetheliaceae</taxon>
        <taxon>Viridothelium</taxon>
    </lineage>
</organism>
<dbReference type="GO" id="GO:0000976">
    <property type="term" value="F:transcription cis-regulatory region binding"/>
    <property type="evidence" value="ECO:0007669"/>
    <property type="project" value="TreeGrafter"/>
</dbReference>
<keyword evidence="9" id="KW-1185">Reference proteome</keyword>
<dbReference type="InterPro" id="IPR001138">
    <property type="entry name" value="Zn2Cys6_DnaBD"/>
</dbReference>
<evidence type="ECO:0000256" key="6">
    <source>
        <dbReference type="SAM" id="MobiDB-lite"/>
    </source>
</evidence>
<dbReference type="SUPFAM" id="SSF57701">
    <property type="entry name" value="Zn2/Cys6 DNA-binding domain"/>
    <property type="match status" value="1"/>
</dbReference>
<comment type="subcellular location">
    <subcellularLocation>
        <location evidence="1">Nucleus</location>
    </subcellularLocation>
</comment>
<dbReference type="InterPro" id="IPR036864">
    <property type="entry name" value="Zn2-C6_fun-type_DNA-bd_sf"/>
</dbReference>
<reference evidence="8" key="1">
    <citation type="journal article" date="2020" name="Stud. Mycol.">
        <title>101 Dothideomycetes genomes: a test case for predicting lifestyles and emergence of pathogens.</title>
        <authorList>
            <person name="Haridas S."/>
            <person name="Albert R."/>
            <person name="Binder M."/>
            <person name="Bloem J."/>
            <person name="Labutti K."/>
            <person name="Salamov A."/>
            <person name="Andreopoulos B."/>
            <person name="Baker S."/>
            <person name="Barry K."/>
            <person name="Bills G."/>
            <person name="Bluhm B."/>
            <person name="Cannon C."/>
            <person name="Castanera R."/>
            <person name="Culley D."/>
            <person name="Daum C."/>
            <person name="Ezra D."/>
            <person name="Gonzalez J."/>
            <person name="Henrissat B."/>
            <person name="Kuo A."/>
            <person name="Liang C."/>
            <person name="Lipzen A."/>
            <person name="Lutzoni F."/>
            <person name="Magnuson J."/>
            <person name="Mondo S."/>
            <person name="Nolan M."/>
            <person name="Ohm R."/>
            <person name="Pangilinan J."/>
            <person name="Park H.-J."/>
            <person name="Ramirez L."/>
            <person name="Alfaro M."/>
            <person name="Sun H."/>
            <person name="Tritt A."/>
            <person name="Yoshinaga Y."/>
            <person name="Zwiers L.-H."/>
            <person name="Turgeon B."/>
            <person name="Goodwin S."/>
            <person name="Spatafora J."/>
            <person name="Crous P."/>
            <person name="Grigoriev I."/>
        </authorList>
    </citation>
    <scope>NUCLEOTIDE SEQUENCE</scope>
    <source>
        <strain evidence="8">Tuck. ex Michener</strain>
    </source>
</reference>
<evidence type="ECO:0000259" key="7">
    <source>
        <dbReference type="PROSITE" id="PS50048"/>
    </source>
</evidence>
<proteinExistence type="predicted"/>
<dbReference type="CDD" id="cd12148">
    <property type="entry name" value="fungal_TF_MHR"/>
    <property type="match status" value="1"/>
</dbReference>
<evidence type="ECO:0000313" key="8">
    <source>
        <dbReference type="EMBL" id="KAF2239289.1"/>
    </source>
</evidence>
<dbReference type="InterPro" id="IPR051089">
    <property type="entry name" value="prtT"/>
</dbReference>
<gene>
    <name evidence="8" type="ORF">EV356DRAFT_563383</name>
</gene>
<keyword evidence="5" id="KW-0539">Nucleus</keyword>
<keyword evidence="3" id="KW-0238">DNA-binding</keyword>
<evidence type="ECO:0000256" key="5">
    <source>
        <dbReference type="ARBA" id="ARBA00023242"/>
    </source>
</evidence>
<dbReference type="PANTHER" id="PTHR31845:SF10">
    <property type="entry name" value="ZN(II)2CYS6 TRANSCRIPTION FACTOR (EUROFUNG)"/>
    <property type="match status" value="1"/>
</dbReference>
<evidence type="ECO:0000256" key="3">
    <source>
        <dbReference type="ARBA" id="ARBA00023125"/>
    </source>
</evidence>
<keyword evidence="4" id="KW-0804">Transcription</keyword>
<dbReference type="OrthoDB" id="5226580at2759"/>